<dbReference type="AlphaFoldDB" id="A0A5C5XUJ7"/>
<reference evidence="2 3" key="1">
    <citation type="submission" date="2019-02" db="EMBL/GenBank/DDBJ databases">
        <title>Deep-cultivation of Planctomycetes and their phenomic and genomic characterization uncovers novel biology.</title>
        <authorList>
            <person name="Wiegand S."/>
            <person name="Jogler M."/>
            <person name="Boedeker C."/>
            <person name="Pinto D."/>
            <person name="Vollmers J."/>
            <person name="Rivas-Marin E."/>
            <person name="Kohn T."/>
            <person name="Peeters S.H."/>
            <person name="Heuer A."/>
            <person name="Rast P."/>
            <person name="Oberbeckmann S."/>
            <person name="Bunk B."/>
            <person name="Jeske O."/>
            <person name="Meyerdierks A."/>
            <person name="Storesund J.E."/>
            <person name="Kallscheuer N."/>
            <person name="Luecker S."/>
            <person name="Lage O.M."/>
            <person name="Pohl T."/>
            <person name="Merkel B.J."/>
            <person name="Hornburger P."/>
            <person name="Mueller R.-W."/>
            <person name="Bruemmer F."/>
            <person name="Labrenz M."/>
            <person name="Spormann A.M."/>
            <person name="Op Den Camp H."/>
            <person name="Overmann J."/>
            <person name="Amann R."/>
            <person name="Jetten M.S.M."/>
            <person name="Mascher T."/>
            <person name="Medema M.H."/>
            <person name="Devos D.P."/>
            <person name="Kaster A.-K."/>
            <person name="Ovreas L."/>
            <person name="Rohde M."/>
            <person name="Galperin M.Y."/>
            <person name="Jogler C."/>
        </authorList>
    </citation>
    <scope>NUCLEOTIDE SEQUENCE [LARGE SCALE GENOMIC DNA]</scope>
    <source>
        <strain evidence="2 3">Pan14r</strain>
    </source>
</reference>
<dbReference type="EMBL" id="SJPL01000002">
    <property type="protein sequence ID" value="TWT65695.1"/>
    <property type="molecule type" value="Genomic_DNA"/>
</dbReference>
<comment type="caution">
    <text evidence="2">The sequence shown here is derived from an EMBL/GenBank/DDBJ whole genome shotgun (WGS) entry which is preliminary data.</text>
</comment>
<evidence type="ECO:0000313" key="3">
    <source>
        <dbReference type="Proteomes" id="UP000317238"/>
    </source>
</evidence>
<accession>A0A5C5XUJ7</accession>
<dbReference type="Proteomes" id="UP000317238">
    <property type="component" value="Unassembled WGS sequence"/>
</dbReference>
<name>A0A5C5XUJ7_9PLAN</name>
<sequence length="329" mass="35920">MRSANSHAASQGSEPLADTMTTRVCPNAESSRPGAVVKSNKSRAEVRRSLVWCCTSTPQSEYNARSPGYRAHHQPAQEVQPDLNFRPRHATRTHMNTYHRWFRFTAVFAVLVGCSSANAAPFVRLEVSAMVVEVVDNQNILGGQVSVGDTLSGIGQYDTQLVDSDNDASIGSYDGVDISKNFLQGTNNASGFFETTDFFDIRVENNFNGHDTVVLWASGNTTPSTLIVDGIDYVDLVITLEDEQGTVFADDSLPTTFDLSSFEKAELVLSGENGFSQQVLYSVTASITSINVTSVPEPSSFCILATLFVGILNPRLNSRLKTHKFRLTD</sequence>
<evidence type="ECO:0008006" key="4">
    <source>
        <dbReference type="Google" id="ProtNLM"/>
    </source>
</evidence>
<keyword evidence="3" id="KW-1185">Reference proteome</keyword>
<protein>
    <recommendedName>
        <fullName evidence="4">PEP-CTERM protein-sorting domain-containing protein</fullName>
    </recommendedName>
</protein>
<evidence type="ECO:0000313" key="2">
    <source>
        <dbReference type="EMBL" id="TWT65695.1"/>
    </source>
</evidence>
<proteinExistence type="predicted"/>
<feature type="region of interest" description="Disordered" evidence="1">
    <location>
        <begin position="1"/>
        <end position="20"/>
    </location>
</feature>
<organism evidence="2 3">
    <name type="scientific">Crateriforma conspicua</name>
    <dbReference type="NCBI Taxonomy" id="2527996"/>
    <lineage>
        <taxon>Bacteria</taxon>
        <taxon>Pseudomonadati</taxon>
        <taxon>Planctomycetota</taxon>
        <taxon>Planctomycetia</taxon>
        <taxon>Planctomycetales</taxon>
        <taxon>Planctomycetaceae</taxon>
        <taxon>Crateriforma</taxon>
    </lineage>
</organism>
<gene>
    <name evidence="2" type="ORF">Pan14r_52440</name>
</gene>
<evidence type="ECO:0000256" key="1">
    <source>
        <dbReference type="SAM" id="MobiDB-lite"/>
    </source>
</evidence>